<gene>
    <name evidence="3" type="ORF">METZ01_LOCUS431998</name>
</gene>
<dbReference type="AlphaFoldDB" id="A0A382Y7E4"/>
<feature type="transmembrane region" description="Helical" evidence="1">
    <location>
        <begin position="7"/>
        <end position="27"/>
    </location>
</feature>
<dbReference type="InterPro" id="IPR025966">
    <property type="entry name" value="OppC_N"/>
</dbReference>
<evidence type="ECO:0000256" key="1">
    <source>
        <dbReference type="SAM" id="Phobius"/>
    </source>
</evidence>
<keyword evidence="1" id="KW-0812">Transmembrane</keyword>
<organism evidence="3">
    <name type="scientific">marine metagenome</name>
    <dbReference type="NCBI Taxonomy" id="408172"/>
    <lineage>
        <taxon>unclassified sequences</taxon>
        <taxon>metagenomes</taxon>
        <taxon>ecological metagenomes</taxon>
    </lineage>
</organism>
<feature type="domain" description="Oligopeptide transport permease C-like N-terminal" evidence="2">
    <location>
        <begin position="3"/>
        <end position="28"/>
    </location>
</feature>
<evidence type="ECO:0000259" key="2">
    <source>
        <dbReference type="Pfam" id="PF12911"/>
    </source>
</evidence>
<keyword evidence="1" id="KW-1133">Transmembrane helix</keyword>
<feature type="non-terminal residue" evidence="3">
    <location>
        <position position="36"/>
    </location>
</feature>
<proteinExistence type="predicted"/>
<dbReference type="GO" id="GO:0005886">
    <property type="term" value="C:plasma membrane"/>
    <property type="evidence" value="ECO:0007669"/>
    <property type="project" value="UniProtKB-SubCell"/>
</dbReference>
<accession>A0A382Y7E4</accession>
<dbReference type="EMBL" id="UINC01173509">
    <property type="protein sequence ID" value="SVD79144.1"/>
    <property type="molecule type" value="Genomic_DNA"/>
</dbReference>
<sequence length="36" mass="3886">MSAKFGMLVILVYSIVSIFAPFIAPYGETEILGGSY</sequence>
<keyword evidence="1" id="KW-0472">Membrane</keyword>
<reference evidence="3" key="1">
    <citation type="submission" date="2018-05" db="EMBL/GenBank/DDBJ databases">
        <authorList>
            <person name="Lanie J.A."/>
            <person name="Ng W.-L."/>
            <person name="Kazmierczak K.M."/>
            <person name="Andrzejewski T.M."/>
            <person name="Davidsen T.M."/>
            <person name="Wayne K.J."/>
            <person name="Tettelin H."/>
            <person name="Glass J.I."/>
            <person name="Rusch D."/>
            <person name="Podicherti R."/>
            <person name="Tsui H.-C.T."/>
            <person name="Winkler M.E."/>
        </authorList>
    </citation>
    <scope>NUCLEOTIDE SEQUENCE</scope>
</reference>
<evidence type="ECO:0000313" key="3">
    <source>
        <dbReference type="EMBL" id="SVD79144.1"/>
    </source>
</evidence>
<protein>
    <recommendedName>
        <fullName evidence="2">Oligopeptide transport permease C-like N-terminal domain-containing protein</fullName>
    </recommendedName>
</protein>
<name>A0A382Y7E4_9ZZZZ</name>
<dbReference type="Pfam" id="PF12911">
    <property type="entry name" value="OppC_N"/>
    <property type="match status" value="1"/>
</dbReference>